<sequence length="379" mass="41278">MKSIKYALLTLVAIAFWGLICLSNSTSVVSQPTVQLKTEPPLEQVIPDDTVVKLQLQAVDTNKQPLPNAKVRVRILTPNKTPWFTSDFPIVEETELLNLEAIAPQGNLEFEQVLPIRGNYSMKIGVTPQVKGTFEAFEQSLTLSIPENAVKYRNLAILAAILLSTGFGGGWLLGGEQNVRDGEIAPQPVRMLLSSMTVVAIAVLFLVNWSAETAAHHSAGDAVTSSTPSAIINKNQAVQVELLGNTQGVVGNLATKTVQVTNSTTGKPVTDVQIGVQSIALENNALMFAYQGIPDTTGKLTWQEQFFDGAPHNVTVEVTPLENSSQQFTPLKISQEIEVEAIAPPLLRRFISLLYFTLIFVVGLIAGLWRRRRQKVPVS</sequence>
<evidence type="ECO:0008006" key="4">
    <source>
        <dbReference type="Google" id="ProtNLM"/>
    </source>
</evidence>
<dbReference type="Proteomes" id="UP000010473">
    <property type="component" value="Plasmid pSTA7437.03"/>
</dbReference>
<proteinExistence type="predicted"/>
<gene>
    <name evidence="2" type="ordered locus">Sta7437_4941</name>
</gene>
<feature type="transmembrane region" description="Helical" evidence="1">
    <location>
        <begin position="155"/>
        <end position="173"/>
    </location>
</feature>
<feature type="transmembrane region" description="Helical" evidence="1">
    <location>
        <begin position="350"/>
        <end position="369"/>
    </location>
</feature>
<dbReference type="KEGG" id="scs:Sta7437_4941"/>
<name>K9Y0L2_STAC7</name>
<evidence type="ECO:0000313" key="2">
    <source>
        <dbReference type="EMBL" id="AFZ38365.1"/>
    </source>
</evidence>
<keyword evidence="2" id="KW-0614">Plasmid</keyword>
<keyword evidence="1" id="KW-0472">Membrane</keyword>
<organism evidence="2 3">
    <name type="scientific">Stanieria cyanosphaera (strain ATCC 29371 / PCC 7437)</name>
    <dbReference type="NCBI Taxonomy" id="111780"/>
    <lineage>
        <taxon>Bacteria</taxon>
        <taxon>Bacillati</taxon>
        <taxon>Cyanobacteriota</taxon>
        <taxon>Cyanophyceae</taxon>
        <taxon>Pleurocapsales</taxon>
        <taxon>Dermocarpellaceae</taxon>
        <taxon>Stanieria</taxon>
    </lineage>
</organism>
<dbReference type="RefSeq" id="WP_015195741.1">
    <property type="nucleotide sequence ID" value="NC_019750.1"/>
</dbReference>
<keyword evidence="3" id="KW-1185">Reference proteome</keyword>
<feature type="transmembrane region" description="Helical" evidence="1">
    <location>
        <begin position="193"/>
        <end position="211"/>
    </location>
</feature>
<reference evidence="3" key="1">
    <citation type="journal article" date="2013" name="Proc. Natl. Acad. Sci. U.S.A.">
        <title>Improving the coverage of the cyanobacterial phylum using diversity-driven genome sequencing.</title>
        <authorList>
            <person name="Shih P.M."/>
            <person name="Wu D."/>
            <person name="Latifi A."/>
            <person name="Axen S.D."/>
            <person name="Fewer D.P."/>
            <person name="Talla E."/>
            <person name="Calteau A."/>
            <person name="Cai F."/>
            <person name="Tandeau de Marsac N."/>
            <person name="Rippka R."/>
            <person name="Herdman M."/>
            <person name="Sivonen K."/>
            <person name="Coursin T."/>
            <person name="Laurent T."/>
            <person name="Goodwin L."/>
            <person name="Nolan M."/>
            <person name="Davenport K.W."/>
            <person name="Han C.S."/>
            <person name="Rubin E.M."/>
            <person name="Eisen J.A."/>
            <person name="Woyke T."/>
            <person name="Gugger M."/>
            <person name="Kerfeld C.A."/>
        </authorList>
    </citation>
    <scope>NUCLEOTIDE SEQUENCE [LARGE SCALE GENOMIC DNA]</scope>
    <source>
        <strain evidence="3">ATCC 29371 / PCC 7437</strain>
        <plasmid evidence="3">Plasmid pSTA7437.03</plasmid>
    </source>
</reference>
<dbReference type="HOGENOM" id="CLU_717308_0_0_3"/>
<geneLocation type="plasmid" evidence="2 3">
    <name>pSTA7437.03</name>
</geneLocation>
<evidence type="ECO:0000256" key="1">
    <source>
        <dbReference type="SAM" id="Phobius"/>
    </source>
</evidence>
<dbReference type="EMBL" id="CP003656">
    <property type="protein sequence ID" value="AFZ38365.1"/>
    <property type="molecule type" value="Genomic_DNA"/>
</dbReference>
<keyword evidence="1" id="KW-1133">Transmembrane helix</keyword>
<keyword evidence="1" id="KW-0812">Transmembrane</keyword>
<dbReference type="AlphaFoldDB" id="K9Y0L2"/>
<protein>
    <recommendedName>
        <fullName evidence="4">YtkA-like domain-containing protein</fullName>
    </recommendedName>
</protein>
<evidence type="ECO:0000313" key="3">
    <source>
        <dbReference type="Proteomes" id="UP000010473"/>
    </source>
</evidence>
<accession>K9Y0L2</accession>